<keyword evidence="3" id="KW-1185">Reference proteome</keyword>
<evidence type="ECO:0000313" key="3">
    <source>
        <dbReference type="Proteomes" id="UP001266305"/>
    </source>
</evidence>
<gene>
    <name evidence="2" type="ORF">P7K49_036879</name>
</gene>
<evidence type="ECO:0000313" key="2">
    <source>
        <dbReference type="EMBL" id="KAK2085579.1"/>
    </source>
</evidence>
<feature type="compositionally biased region" description="Basic and acidic residues" evidence="1">
    <location>
        <begin position="1"/>
        <end position="16"/>
    </location>
</feature>
<reference evidence="2 3" key="1">
    <citation type="submission" date="2023-05" db="EMBL/GenBank/DDBJ databases">
        <title>B98-5 Cell Line De Novo Hybrid Assembly: An Optical Mapping Approach.</title>
        <authorList>
            <person name="Kananen K."/>
            <person name="Auerbach J.A."/>
            <person name="Kautto E."/>
            <person name="Blachly J.S."/>
        </authorList>
    </citation>
    <scope>NUCLEOTIDE SEQUENCE [LARGE SCALE GENOMIC DNA]</scope>
    <source>
        <strain evidence="2">B95-8</strain>
        <tissue evidence="2">Cell line</tissue>
    </source>
</reference>
<feature type="non-terminal residue" evidence="2">
    <location>
        <position position="1"/>
    </location>
</feature>
<name>A0ABQ9TLE0_SAGOE</name>
<accession>A0ABQ9TLE0</accession>
<evidence type="ECO:0000256" key="1">
    <source>
        <dbReference type="SAM" id="MobiDB-lite"/>
    </source>
</evidence>
<dbReference type="EMBL" id="JASSZA010000021">
    <property type="protein sequence ID" value="KAK2085579.1"/>
    <property type="molecule type" value="Genomic_DNA"/>
</dbReference>
<comment type="caution">
    <text evidence="2">The sequence shown here is derived from an EMBL/GenBank/DDBJ whole genome shotgun (WGS) entry which is preliminary data.</text>
</comment>
<proteinExistence type="predicted"/>
<feature type="region of interest" description="Disordered" evidence="1">
    <location>
        <begin position="1"/>
        <end position="67"/>
    </location>
</feature>
<sequence length="92" mass="9854">VPEKINRSVTERKTDYDPSSTGNAGREAETERVTGARGSHTAAGPGKRGSCAEREKPQPNSAPRALQSSCRLAVGAELWERLVSKHSAPELL</sequence>
<organism evidence="2 3">
    <name type="scientific">Saguinus oedipus</name>
    <name type="common">Cotton-top tamarin</name>
    <name type="synonym">Oedipomidas oedipus</name>
    <dbReference type="NCBI Taxonomy" id="9490"/>
    <lineage>
        <taxon>Eukaryota</taxon>
        <taxon>Metazoa</taxon>
        <taxon>Chordata</taxon>
        <taxon>Craniata</taxon>
        <taxon>Vertebrata</taxon>
        <taxon>Euteleostomi</taxon>
        <taxon>Mammalia</taxon>
        <taxon>Eutheria</taxon>
        <taxon>Euarchontoglires</taxon>
        <taxon>Primates</taxon>
        <taxon>Haplorrhini</taxon>
        <taxon>Platyrrhini</taxon>
        <taxon>Cebidae</taxon>
        <taxon>Callitrichinae</taxon>
        <taxon>Saguinus</taxon>
    </lineage>
</organism>
<dbReference type="Proteomes" id="UP001266305">
    <property type="component" value="Unassembled WGS sequence"/>
</dbReference>
<protein>
    <submittedName>
        <fullName evidence="2">Uncharacterized protein</fullName>
    </submittedName>
</protein>
<feature type="compositionally biased region" description="Polar residues" evidence="1">
    <location>
        <begin position="58"/>
        <end position="67"/>
    </location>
</feature>